<gene>
    <name evidence="2" type="ORF">D0865_15659</name>
</gene>
<evidence type="ECO:0000256" key="1">
    <source>
        <dbReference type="SAM" id="MobiDB-lite"/>
    </source>
</evidence>
<dbReference type="VEuPathDB" id="FungiDB:BTJ68_04646"/>
<proteinExistence type="predicted"/>
<feature type="compositionally biased region" description="Acidic residues" evidence="1">
    <location>
        <begin position="296"/>
        <end position="308"/>
    </location>
</feature>
<dbReference type="OrthoDB" id="3624838at2759"/>
<feature type="compositionally biased region" description="Basic and acidic residues" evidence="1">
    <location>
        <begin position="212"/>
        <end position="227"/>
    </location>
</feature>
<name>A0A3M7AN20_HORWE</name>
<feature type="region of interest" description="Disordered" evidence="1">
    <location>
        <begin position="287"/>
        <end position="343"/>
    </location>
</feature>
<accession>A0A3M7AN20</accession>
<dbReference type="Proteomes" id="UP000270230">
    <property type="component" value="Unassembled WGS sequence"/>
</dbReference>
<dbReference type="AlphaFoldDB" id="A0A3M7AN20"/>
<comment type="caution">
    <text evidence="2">The sequence shown here is derived from an EMBL/GenBank/DDBJ whole genome shotgun (WGS) entry which is preliminary data.</text>
</comment>
<reference evidence="2 3" key="1">
    <citation type="journal article" date="2018" name="BMC Genomics">
        <title>Genomic evidence for intraspecific hybridization in a clonal and extremely halotolerant yeast.</title>
        <authorList>
            <person name="Gostincar C."/>
            <person name="Stajich J.E."/>
            <person name="Zupancic J."/>
            <person name="Zalar P."/>
            <person name="Gunde-Cimerman N."/>
        </authorList>
    </citation>
    <scope>NUCLEOTIDE SEQUENCE [LARGE SCALE GENOMIC DNA]</scope>
    <source>
        <strain evidence="2 3">EXF-151</strain>
    </source>
</reference>
<protein>
    <submittedName>
        <fullName evidence="2">Uncharacterized protein</fullName>
    </submittedName>
</protein>
<evidence type="ECO:0000313" key="2">
    <source>
        <dbReference type="EMBL" id="RMY28861.1"/>
    </source>
</evidence>
<organism evidence="2 3">
    <name type="scientific">Hortaea werneckii</name>
    <name type="common">Black yeast</name>
    <name type="synonym">Cladosporium werneckii</name>
    <dbReference type="NCBI Taxonomy" id="91943"/>
    <lineage>
        <taxon>Eukaryota</taxon>
        <taxon>Fungi</taxon>
        <taxon>Dikarya</taxon>
        <taxon>Ascomycota</taxon>
        <taxon>Pezizomycotina</taxon>
        <taxon>Dothideomycetes</taxon>
        <taxon>Dothideomycetidae</taxon>
        <taxon>Mycosphaerellales</taxon>
        <taxon>Teratosphaeriaceae</taxon>
        <taxon>Hortaea</taxon>
    </lineage>
</organism>
<feature type="region of interest" description="Disordered" evidence="1">
    <location>
        <begin position="212"/>
        <end position="231"/>
    </location>
</feature>
<feature type="compositionally biased region" description="Low complexity" evidence="1">
    <location>
        <begin position="48"/>
        <end position="60"/>
    </location>
</feature>
<evidence type="ECO:0000313" key="3">
    <source>
        <dbReference type="Proteomes" id="UP000270230"/>
    </source>
</evidence>
<sequence>MRLNCFKAAGANGLHTLDENGNEAPRPRPQAPPKSKSARILRRHASQDSRSSSTSNDSVSKLPPCKRVSDPKIEAMMMPVPPEPRASRCLRLSQPKTYSNIVDSMKQQKGCRDWRNFAVFHDNDVDQSMSAVDLANKRQADFERKWAHLNSFGTDDSDKSIEVDMIALIMSAAPSPTTTVFTTNKLTDVKAQLTISKPLPTVEDIKVKVDKDEKTISPSPKQDKTPDIQRPYLKLLMPQPPVDIEADTAARKQDCRYWFYVLGRNQKDKNWRSIPMFPEDDVDEALSPFSIHFPDSDSDEDGDEDGDGNESAIVGEVDMDEIKGDHTESNDEHNQVEDLDSSK</sequence>
<feature type="compositionally biased region" description="Basic and acidic residues" evidence="1">
    <location>
        <begin position="320"/>
        <end position="343"/>
    </location>
</feature>
<dbReference type="EMBL" id="QWIN01002684">
    <property type="protein sequence ID" value="RMY28861.1"/>
    <property type="molecule type" value="Genomic_DNA"/>
</dbReference>
<feature type="region of interest" description="Disordered" evidence="1">
    <location>
        <begin position="1"/>
        <end position="87"/>
    </location>
</feature>